<dbReference type="PANTHER" id="PTHR43046:SF14">
    <property type="entry name" value="MUTT_NUDIX FAMILY PROTEIN"/>
    <property type="match status" value="1"/>
</dbReference>
<evidence type="ECO:0000256" key="4">
    <source>
        <dbReference type="RuleBase" id="RU003476"/>
    </source>
</evidence>
<evidence type="ECO:0000256" key="3">
    <source>
        <dbReference type="ARBA" id="ARBA00022801"/>
    </source>
</evidence>
<dbReference type="GO" id="GO:0016787">
    <property type="term" value="F:hydrolase activity"/>
    <property type="evidence" value="ECO:0007669"/>
    <property type="project" value="UniProtKB-KW"/>
</dbReference>
<name>A0ABP7BDY6_9PSEU</name>
<dbReference type="Gene3D" id="3.90.79.10">
    <property type="entry name" value="Nucleoside Triphosphate Pyrophosphohydrolase"/>
    <property type="match status" value="1"/>
</dbReference>
<comment type="similarity">
    <text evidence="2 4">Belongs to the Nudix hydrolase family.</text>
</comment>
<evidence type="ECO:0000313" key="7">
    <source>
        <dbReference type="Proteomes" id="UP001500711"/>
    </source>
</evidence>
<dbReference type="InterPro" id="IPR020084">
    <property type="entry name" value="NUDIX_hydrolase_CS"/>
</dbReference>
<dbReference type="PRINTS" id="PR00502">
    <property type="entry name" value="NUDIXFAMILY"/>
</dbReference>
<reference evidence="7" key="1">
    <citation type="journal article" date="2019" name="Int. J. Syst. Evol. Microbiol.">
        <title>The Global Catalogue of Microorganisms (GCM) 10K type strain sequencing project: providing services to taxonomists for standard genome sequencing and annotation.</title>
        <authorList>
            <consortium name="The Broad Institute Genomics Platform"/>
            <consortium name="The Broad Institute Genome Sequencing Center for Infectious Disease"/>
            <person name="Wu L."/>
            <person name="Ma J."/>
        </authorList>
    </citation>
    <scope>NUCLEOTIDE SEQUENCE [LARGE SCALE GENOMIC DNA]</scope>
    <source>
        <strain evidence="7">JCM 17494</strain>
    </source>
</reference>
<dbReference type="PANTHER" id="PTHR43046">
    <property type="entry name" value="GDP-MANNOSE MANNOSYL HYDROLASE"/>
    <property type="match status" value="1"/>
</dbReference>
<dbReference type="CDD" id="cd18876">
    <property type="entry name" value="NUDIX_Hydrolase"/>
    <property type="match status" value="1"/>
</dbReference>
<dbReference type="InterPro" id="IPR020476">
    <property type="entry name" value="Nudix_hydrolase"/>
</dbReference>
<dbReference type="RefSeq" id="WP_346132289.1">
    <property type="nucleotide sequence ID" value="NZ_BAABBE010000014.1"/>
</dbReference>
<comment type="caution">
    <text evidence="6">The sequence shown here is derived from an EMBL/GenBank/DDBJ whole genome shotgun (WGS) entry which is preliminary data.</text>
</comment>
<dbReference type="Proteomes" id="UP001500711">
    <property type="component" value="Unassembled WGS sequence"/>
</dbReference>
<comment type="cofactor">
    <cofactor evidence="1">
        <name>Mg(2+)</name>
        <dbReference type="ChEBI" id="CHEBI:18420"/>
    </cofactor>
</comment>
<evidence type="ECO:0000313" key="6">
    <source>
        <dbReference type="EMBL" id="GAA3657867.1"/>
    </source>
</evidence>
<dbReference type="Pfam" id="PF00293">
    <property type="entry name" value="NUDIX"/>
    <property type="match status" value="1"/>
</dbReference>
<accession>A0ABP7BDY6</accession>
<dbReference type="PROSITE" id="PS00893">
    <property type="entry name" value="NUDIX_BOX"/>
    <property type="match status" value="1"/>
</dbReference>
<dbReference type="InterPro" id="IPR015797">
    <property type="entry name" value="NUDIX_hydrolase-like_dom_sf"/>
</dbReference>
<keyword evidence="3 4" id="KW-0378">Hydrolase</keyword>
<evidence type="ECO:0000256" key="2">
    <source>
        <dbReference type="ARBA" id="ARBA00005582"/>
    </source>
</evidence>
<evidence type="ECO:0000259" key="5">
    <source>
        <dbReference type="PROSITE" id="PS51462"/>
    </source>
</evidence>
<dbReference type="EMBL" id="BAABBE010000014">
    <property type="protein sequence ID" value="GAA3657867.1"/>
    <property type="molecule type" value="Genomic_DNA"/>
</dbReference>
<evidence type="ECO:0000256" key="1">
    <source>
        <dbReference type="ARBA" id="ARBA00001946"/>
    </source>
</evidence>
<proteinExistence type="inferred from homology"/>
<keyword evidence="7" id="KW-1185">Reference proteome</keyword>
<dbReference type="PROSITE" id="PS51462">
    <property type="entry name" value="NUDIX"/>
    <property type="match status" value="1"/>
</dbReference>
<dbReference type="SUPFAM" id="SSF55811">
    <property type="entry name" value="Nudix"/>
    <property type="match status" value="1"/>
</dbReference>
<protein>
    <submittedName>
        <fullName evidence="6">NUDIX hydrolase</fullName>
    </submittedName>
</protein>
<dbReference type="InterPro" id="IPR000086">
    <property type="entry name" value="NUDIX_hydrolase_dom"/>
</dbReference>
<sequence length="161" mass="17881">MGNTADNFATPRMAAGALFVDGDRVLMVRKTYGERWDLPGGYVDNGESPAAACKREISEELGLDCQVVRPLVIDWAPRESEGDKVLWIFDCGQLGTESARIRLDPTELDHWEWVPIERVPDRAIPRLARRIRHAYDAYTSGEVMYLEHGTLPVPVGGEGAG</sequence>
<feature type="domain" description="Nudix hydrolase" evidence="5">
    <location>
        <begin position="10"/>
        <end position="140"/>
    </location>
</feature>
<gene>
    <name evidence="6" type="ORF">GCM10022267_50000</name>
</gene>
<organism evidence="6 7">
    <name type="scientific">Lentzea roselyniae</name>
    <dbReference type="NCBI Taxonomy" id="531940"/>
    <lineage>
        <taxon>Bacteria</taxon>
        <taxon>Bacillati</taxon>
        <taxon>Actinomycetota</taxon>
        <taxon>Actinomycetes</taxon>
        <taxon>Pseudonocardiales</taxon>
        <taxon>Pseudonocardiaceae</taxon>
        <taxon>Lentzea</taxon>
    </lineage>
</organism>